<gene>
    <name evidence="1" type="ORF">H1D44_20520</name>
    <name evidence="2" type="ORF">HOP48_20635</name>
</gene>
<sequence>MKSNFFLQTRKQHWLEEIDLTSLPSDSLKSVFETYVANMNEVLCVVQSSFNLILHAQLEKQANQVFQKNLLLAHANALRGGYHEDSDRIAHEAQKLTKEELDAKEDTEILNCVVETLNELEKDEAIATSNFSTLRQSIVILWSATESLVRDVVRTILNQDKDLAIAFFESSMTSPYWNKKNISYEHFKEHEFNLSERLGDVALEINACSNSASMGSAYAFLLGSDSETCKAIKSRDFFYLCRLRNIIAHKNGIVDKKFKDETQCVEPIGDRFKVSPEVFDFCFDISKSLAKYLIKEISSNNMHATST</sequence>
<evidence type="ECO:0000313" key="3">
    <source>
        <dbReference type="Proteomes" id="UP000518091"/>
    </source>
</evidence>
<proteinExistence type="predicted"/>
<evidence type="ECO:0000313" key="1">
    <source>
        <dbReference type="EMBL" id="MBA2781254.1"/>
    </source>
</evidence>
<dbReference type="Proteomes" id="UP000518091">
    <property type="component" value="Unassembled WGS sequence"/>
</dbReference>
<reference evidence="2 4" key="1">
    <citation type="submission" date="2020-05" db="EMBL/GenBank/DDBJ databases">
        <title>Comparative genomic analysis of denitrifying bacteria from Halomonas genus.</title>
        <authorList>
            <person name="Wang L."/>
            <person name="Shao Z."/>
        </authorList>
    </citation>
    <scope>NUCLEOTIDE SEQUENCE [LARGE SCALE GENOMIC DNA]</scope>
    <source>
        <strain evidence="2 4">DSM 17331</strain>
    </source>
</reference>
<dbReference type="Proteomes" id="UP000814353">
    <property type="component" value="Unassembled WGS sequence"/>
</dbReference>
<dbReference type="AlphaFoldDB" id="A0A7W0AG52"/>
<accession>A0A7W0AG52</accession>
<name>A0A7W0AG52_9GAMM</name>
<organism evidence="1 3">
    <name type="scientific">Billgrantia kenyensis</name>
    <dbReference type="NCBI Taxonomy" id="321266"/>
    <lineage>
        <taxon>Bacteria</taxon>
        <taxon>Pseudomonadati</taxon>
        <taxon>Pseudomonadota</taxon>
        <taxon>Gammaproteobacteria</taxon>
        <taxon>Oceanospirillales</taxon>
        <taxon>Halomonadaceae</taxon>
        <taxon>Billgrantia</taxon>
    </lineage>
</organism>
<dbReference type="EMBL" id="JABFUB010000048">
    <property type="protein sequence ID" value="MCG6663926.1"/>
    <property type="molecule type" value="Genomic_DNA"/>
</dbReference>
<evidence type="ECO:0000313" key="2">
    <source>
        <dbReference type="EMBL" id="MCG6663926.1"/>
    </source>
</evidence>
<dbReference type="EMBL" id="JACEFT010000066">
    <property type="protein sequence ID" value="MBA2781254.1"/>
    <property type="molecule type" value="Genomic_DNA"/>
</dbReference>
<protein>
    <recommendedName>
        <fullName evidence="5">RiboL-PSP-HEPN domain-containing protein</fullName>
    </recommendedName>
</protein>
<comment type="caution">
    <text evidence="1">The sequence shown here is derived from an EMBL/GenBank/DDBJ whole genome shotgun (WGS) entry which is preliminary data.</text>
</comment>
<reference evidence="1 3" key="2">
    <citation type="submission" date="2020-07" db="EMBL/GenBank/DDBJ databases">
        <title>Identification of Halomonas strains.</title>
        <authorList>
            <person name="Xiao Z."/>
            <person name="Shen J."/>
        </authorList>
    </citation>
    <scope>NUCLEOTIDE SEQUENCE [LARGE SCALE GENOMIC DNA]</scope>
    <source>
        <strain evidence="1 3">DSM 17331</strain>
    </source>
</reference>
<dbReference type="RefSeq" id="WP_181517122.1">
    <property type="nucleotide sequence ID" value="NZ_JABFUB010000048.1"/>
</dbReference>
<evidence type="ECO:0000313" key="4">
    <source>
        <dbReference type="Proteomes" id="UP000814353"/>
    </source>
</evidence>
<keyword evidence="4" id="KW-1185">Reference proteome</keyword>
<evidence type="ECO:0008006" key="5">
    <source>
        <dbReference type="Google" id="ProtNLM"/>
    </source>
</evidence>